<sequence>MKISRLFKLLKSKYYTYFPDKNTSLFINHNHSVWDGFNKIDRKLDGEVLFELNEMHSAAIASSYLANVLCKKYNSALVGYSLHEPTWKSFFGFLLRTHEKVFSSFGMFKVLYTKLSQKQKEESSELFKRVYSSIKTKRDIENITVDGVLIGDLIYDSYLRKGNSTIDKENQDFIDSLKNSLNIYIFWKDYFNLQNIKAINVSHCVYNLAIPLRIAISRDIPAFQVSSEYLYRLNKHNISAYREFTNYNNIFCKLPMDIRSKGLEQAKEKIELRFKGKVGVDMRYSTKSAYGEHKHERLLKESPRIKILVALHCFFDSPHPYGHNLFPDFFEWLTFLGKITQETDYDWYLKTHPDYLPGNIPIINSFIEKYPKFKLLPSDSSHHQIIEEGINVALSTYGTIGFEYAALGIPVINASLNNPHIAYNFNIHPKSVEEYSELLHNLDKIDLKIDKKEVYEYYFMKHLYMKNNWLFDNHDQMIKDLGGYSKQFTSKVYEYWIKNYTLVKHKNKISTLNSFIESKDFFLESKHLKRN</sequence>
<dbReference type="STRING" id="929558.SMGD1_0511"/>
<evidence type="ECO:0000313" key="2">
    <source>
        <dbReference type="Proteomes" id="UP000006431"/>
    </source>
</evidence>
<evidence type="ECO:0008006" key="3">
    <source>
        <dbReference type="Google" id="ProtNLM"/>
    </source>
</evidence>
<protein>
    <recommendedName>
        <fullName evidence="3">Capsule polysaccharide biosynthesis protein</fullName>
    </recommendedName>
</protein>
<dbReference type="Proteomes" id="UP000006431">
    <property type="component" value="Unassembled WGS sequence"/>
</dbReference>
<reference evidence="1 2" key="1">
    <citation type="journal article" date="2012" name="Proc. Natl. Acad. Sci. U.S.A.">
        <title>Genome and physiology of a model Epsilonproteobacterium responsible for sulfide detoxification in marine oxygen depletion zones.</title>
        <authorList>
            <person name="Grote J."/>
            <person name="Schott T."/>
            <person name="Bruckner C.G."/>
            <person name="Glockner F.O."/>
            <person name="Jost G."/>
            <person name="Teeling H."/>
            <person name="Labrenz M."/>
            <person name="Jurgens K."/>
        </authorList>
    </citation>
    <scope>NUCLEOTIDE SEQUENCE [LARGE SCALE GENOMIC DNA]</scope>
    <source>
        <strain evidence="1 2">GD1</strain>
    </source>
</reference>
<keyword evidence="2" id="KW-1185">Reference proteome</keyword>
<dbReference type="AlphaFoldDB" id="B6BKI3"/>
<proteinExistence type="predicted"/>
<dbReference type="PATRIC" id="fig|929558.5.peg.509"/>
<dbReference type="RefSeq" id="WP_008337719.1">
    <property type="nucleotide sequence ID" value="NZ_AFRZ01000001.1"/>
</dbReference>
<evidence type="ECO:0000313" key="1">
    <source>
        <dbReference type="EMBL" id="EHP29038.1"/>
    </source>
</evidence>
<comment type="caution">
    <text evidence="1">The sequence shown here is derived from an EMBL/GenBank/DDBJ whole genome shotgun (WGS) entry which is preliminary data.</text>
</comment>
<gene>
    <name evidence="1" type="ORF">SMGD1_0511</name>
</gene>
<organism evidence="1 2">
    <name type="scientific">Sulfurimonas gotlandica (strain DSM 19862 / JCM 16533 / GD1)</name>
    <dbReference type="NCBI Taxonomy" id="929558"/>
    <lineage>
        <taxon>Bacteria</taxon>
        <taxon>Pseudomonadati</taxon>
        <taxon>Campylobacterota</taxon>
        <taxon>Epsilonproteobacteria</taxon>
        <taxon>Campylobacterales</taxon>
        <taxon>Sulfurimonadaceae</taxon>
        <taxon>Sulfurimonas</taxon>
    </lineage>
</organism>
<dbReference type="HOGENOM" id="CLU_512780_0_0_7"/>
<accession>H1FVB2</accession>
<name>B6BKI3_SULGG</name>
<dbReference type="OrthoDB" id="9792690at2"/>
<accession>B6BKI3</accession>
<dbReference type="eggNOG" id="COG3563">
    <property type="taxonomic scope" value="Bacteria"/>
</dbReference>
<dbReference type="EMBL" id="AFRZ01000001">
    <property type="protein sequence ID" value="EHP29038.1"/>
    <property type="molecule type" value="Genomic_DNA"/>
</dbReference>